<evidence type="ECO:0000313" key="3">
    <source>
        <dbReference type="EMBL" id="PWA82921.1"/>
    </source>
</evidence>
<dbReference type="Pfam" id="PF03109">
    <property type="entry name" value="ABC1"/>
    <property type="match status" value="1"/>
</dbReference>
<comment type="similarity">
    <text evidence="1">Belongs to the protein kinase superfamily. ADCK protein kinase family.</text>
</comment>
<sequence length="180" mass="19643">MGELKKLVEEDKNSHPQGLTFANLQDQIPPFSTKVAICYIETRLGAPILQLFIDINPEHIATASLGQVYKAHLHTGELVAVKVQRPSTSLFLTLDALLFNLIGGQLKRFAKTREDFVVVNETILMNRAGICLNKLITSLKDKIVSGLLLCMVSMTVLKGKTITKTKGLSGSGKLKSIGVI</sequence>
<dbReference type="AlphaFoldDB" id="A0A2U1PAY9"/>
<feature type="domain" description="ABC1 atypical kinase-like" evidence="2">
    <location>
        <begin position="24"/>
        <end position="119"/>
    </location>
</feature>
<gene>
    <name evidence="3" type="ORF">CTI12_AA173940</name>
</gene>
<dbReference type="InterPro" id="IPR004147">
    <property type="entry name" value="ABC1_dom"/>
</dbReference>
<dbReference type="InterPro" id="IPR011009">
    <property type="entry name" value="Kinase-like_dom_sf"/>
</dbReference>
<evidence type="ECO:0000259" key="2">
    <source>
        <dbReference type="Pfam" id="PF03109"/>
    </source>
</evidence>
<dbReference type="PANTHER" id="PTHR10566">
    <property type="entry name" value="CHAPERONE-ACTIVITY OF BC1 COMPLEX CABC1 -RELATED"/>
    <property type="match status" value="1"/>
</dbReference>
<dbReference type="GO" id="GO:0016301">
    <property type="term" value="F:kinase activity"/>
    <property type="evidence" value="ECO:0007669"/>
    <property type="project" value="UniProtKB-KW"/>
</dbReference>
<keyword evidence="3" id="KW-0418">Kinase</keyword>
<protein>
    <submittedName>
        <fullName evidence="3">Protein kinase superfamily protein</fullName>
    </submittedName>
</protein>
<comment type="caution">
    <text evidence="3">The sequence shown here is derived from an EMBL/GenBank/DDBJ whole genome shotgun (WGS) entry which is preliminary data.</text>
</comment>
<dbReference type="PANTHER" id="PTHR10566:SF124">
    <property type="entry name" value="PROTEIN KINASE SUPERFAMILY PROTEIN"/>
    <property type="match status" value="1"/>
</dbReference>
<dbReference type="EMBL" id="PKPP01001413">
    <property type="protein sequence ID" value="PWA82921.1"/>
    <property type="molecule type" value="Genomic_DNA"/>
</dbReference>
<dbReference type="SUPFAM" id="SSF56112">
    <property type="entry name" value="Protein kinase-like (PK-like)"/>
    <property type="match status" value="1"/>
</dbReference>
<evidence type="ECO:0000256" key="1">
    <source>
        <dbReference type="ARBA" id="ARBA00009670"/>
    </source>
</evidence>
<organism evidence="3 4">
    <name type="scientific">Artemisia annua</name>
    <name type="common">Sweet wormwood</name>
    <dbReference type="NCBI Taxonomy" id="35608"/>
    <lineage>
        <taxon>Eukaryota</taxon>
        <taxon>Viridiplantae</taxon>
        <taxon>Streptophyta</taxon>
        <taxon>Embryophyta</taxon>
        <taxon>Tracheophyta</taxon>
        <taxon>Spermatophyta</taxon>
        <taxon>Magnoliopsida</taxon>
        <taxon>eudicotyledons</taxon>
        <taxon>Gunneridae</taxon>
        <taxon>Pentapetalae</taxon>
        <taxon>asterids</taxon>
        <taxon>campanulids</taxon>
        <taxon>Asterales</taxon>
        <taxon>Asteraceae</taxon>
        <taxon>Asteroideae</taxon>
        <taxon>Anthemideae</taxon>
        <taxon>Artemisiinae</taxon>
        <taxon>Artemisia</taxon>
    </lineage>
</organism>
<keyword evidence="4" id="KW-1185">Reference proteome</keyword>
<reference evidence="3 4" key="1">
    <citation type="journal article" date="2018" name="Mol. Plant">
        <title>The genome of Artemisia annua provides insight into the evolution of Asteraceae family and artemisinin biosynthesis.</title>
        <authorList>
            <person name="Shen Q."/>
            <person name="Zhang L."/>
            <person name="Liao Z."/>
            <person name="Wang S."/>
            <person name="Yan T."/>
            <person name="Shi P."/>
            <person name="Liu M."/>
            <person name="Fu X."/>
            <person name="Pan Q."/>
            <person name="Wang Y."/>
            <person name="Lv Z."/>
            <person name="Lu X."/>
            <person name="Zhang F."/>
            <person name="Jiang W."/>
            <person name="Ma Y."/>
            <person name="Chen M."/>
            <person name="Hao X."/>
            <person name="Li L."/>
            <person name="Tang Y."/>
            <person name="Lv G."/>
            <person name="Zhou Y."/>
            <person name="Sun X."/>
            <person name="Brodelius P.E."/>
            <person name="Rose J.K.C."/>
            <person name="Tang K."/>
        </authorList>
    </citation>
    <scope>NUCLEOTIDE SEQUENCE [LARGE SCALE GENOMIC DNA]</scope>
    <source>
        <strain evidence="4">cv. Huhao1</strain>
        <tissue evidence="3">Leaf</tissue>
    </source>
</reference>
<dbReference type="OrthoDB" id="427480at2759"/>
<keyword evidence="3" id="KW-0808">Transferase</keyword>
<name>A0A2U1PAY9_ARTAN</name>
<proteinExistence type="inferred from homology"/>
<dbReference type="InterPro" id="IPR050154">
    <property type="entry name" value="UbiB_kinase"/>
</dbReference>
<evidence type="ECO:0000313" key="4">
    <source>
        <dbReference type="Proteomes" id="UP000245207"/>
    </source>
</evidence>
<dbReference type="Proteomes" id="UP000245207">
    <property type="component" value="Unassembled WGS sequence"/>
</dbReference>
<dbReference type="STRING" id="35608.A0A2U1PAY9"/>
<accession>A0A2U1PAY9</accession>